<protein>
    <submittedName>
        <fullName evidence="10">Uncharacterized protein</fullName>
    </submittedName>
</protein>
<feature type="domain" description="Myb-like" evidence="8">
    <location>
        <begin position="11"/>
        <end position="63"/>
    </location>
</feature>
<dbReference type="InterPro" id="IPR009057">
    <property type="entry name" value="Homeodomain-like_sf"/>
</dbReference>
<evidence type="ECO:0000256" key="7">
    <source>
        <dbReference type="SAM" id="MobiDB-lite"/>
    </source>
</evidence>
<feature type="domain" description="HTH myb-type" evidence="9">
    <location>
        <begin position="64"/>
        <end position="118"/>
    </location>
</feature>
<keyword evidence="4" id="KW-0238">DNA-binding</keyword>
<evidence type="ECO:0000313" key="11">
    <source>
        <dbReference type="Proteomes" id="UP001630127"/>
    </source>
</evidence>
<feature type="compositionally biased region" description="Low complexity" evidence="7">
    <location>
        <begin position="141"/>
        <end position="167"/>
    </location>
</feature>
<evidence type="ECO:0000259" key="8">
    <source>
        <dbReference type="PROSITE" id="PS50090"/>
    </source>
</evidence>
<dbReference type="PANTHER" id="PTHR47997">
    <property type="entry name" value="MYB DOMAIN PROTEIN 55"/>
    <property type="match status" value="1"/>
</dbReference>
<name>A0ABD2YQK0_9GENT</name>
<gene>
    <name evidence="10" type="ORF">ACH5RR_027656</name>
</gene>
<evidence type="ECO:0000256" key="1">
    <source>
        <dbReference type="ARBA" id="ARBA00004123"/>
    </source>
</evidence>
<feature type="domain" description="HTH myb-type" evidence="9">
    <location>
        <begin position="11"/>
        <end position="63"/>
    </location>
</feature>
<keyword evidence="11" id="KW-1185">Reference proteome</keyword>
<evidence type="ECO:0000256" key="5">
    <source>
        <dbReference type="ARBA" id="ARBA00023163"/>
    </source>
</evidence>
<dbReference type="InterPro" id="IPR017930">
    <property type="entry name" value="Myb_dom"/>
</dbReference>
<dbReference type="AlphaFoldDB" id="A0ABD2YQK0"/>
<dbReference type="CDD" id="cd00167">
    <property type="entry name" value="SANT"/>
    <property type="match status" value="2"/>
</dbReference>
<evidence type="ECO:0000313" key="10">
    <source>
        <dbReference type="EMBL" id="KAL3508255.1"/>
    </source>
</evidence>
<dbReference type="FunFam" id="1.10.10.60:FF:000015">
    <property type="entry name" value="Transcription factor RAX3"/>
    <property type="match status" value="1"/>
</dbReference>
<dbReference type="Pfam" id="PF00249">
    <property type="entry name" value="Myb_DNA-binding"/>
    <property type="match status" value="2"/>
</dbReference>
<comment type="caution">
    <text evidence="10">The sequence shown here is derived from an EMBL/GenBank/DDBJ whole genome shotgun (WGS) entry which is preliminary data.</text>
</comment>
<feature type="domain" description="Myb-like" evidence="8">
    <location>
        <begin position="64"/>
        <end position="114"/>
    </location>
</feature>
<evidence type="ECO:0000256" key="3">
    <source>
        <dbReference type="ARBA" id="ARBA00023015"/>
    </source>
</evidence>
<dbReference type="InterPro" id="IPR001005">
    <property type="entry name" value="SANT/Myb"/>
</dbReference>
<feature type="compositionally biased region" description="Acidic residues" evidence="7">
    <location>
        <begin position="131"/>
        <end position="140"/>
    </location>
</feature>
<keyword evidence="5" id="KW-0804">Transcription</keyword>
<organism evidence="10 11">
    <name type="scientific">Cinchona calisaya</name>
    <dbReference type="NCBI Taxonomy" id="153742"/>
    <lineage>
        <taxon>Eukaryota</taxon>
        <taxon>Viridiplantae</taxon>
        <taxon>Streptophyta</taxon>
        <taxon>Embryophyta</taxon>
        <taxon>Tracheophyta</taxon>
        <taxon>Spermatophyta</taxon>
        <taxon>Magnoliopsida</taxon>
        <taxon>eudicotyledons</taxon>
        <taxon>Gunneridae</taxon>
        <taxon>Pentapetalae</taxon>
        <taxon>asterids</taxon>
        <taxon>lamiids</taxon>
        <taxon>Gentianales</taxon>
        <taxon>Rubiaceae</taxon>
        <taxon>Cinchonoideae</taxon>
        <taxon>Cinchoneae</taxon>
        <taxon>Cinchona</taxon>
    </lineage>
</organism>
<dbReference type="GO" id="GO:0005634">
    <property type="term" value="C:nucleus"/>
    <property type="evidence" value="ECO:0007669"/>
    <property type="project" value="UniProtKB-SubCell"/>
</dbReference>
<keyword evidence="6" id="KW-0539">Nucleus</keyword>
<accession>A0ABD2YQK0</accession>
<dbReference type="InterPro" id="IPR051953">
    <property type="entry name" value="Plant_SW-associated_TFs"/>
</dbReference>
<dbReference type="SMART" id="SM00717">
    <property type="entry name" value="SANT"/>
    <property type="match status" value="2"/>
</dbReference>
<evidence type="ECO:0000256" key="6">
    <source>
        <dbReference type="ARBA" id="ARBA00023242"/>
    </source>
</evidence>
<sequence length="375" mass="41818">MGRGRAPCCDKSKVKKGPWSPAEDLTLISFIRKQGHANWRALPKQAGLLRCGKSCRLRWINYLRPDVKRGNFTPEEEQTIINLHNALGNKWSKIASHFPGRTDNEIKNVWNTHLKKRSGLMINNVAGNDHETEEDEEEESSLLTSTNSSYSSSASSYNRPSPSSSSSCYTYQLINSDHNGPNVVDHDQNQDLFSTTSMVSVSGQKISQLIDHHEPITSHSSTTGATNNMENTSPQVEEVLKQETMSSLNIIDHNIIDANDAPEAQNTILKEEETNNQMAEDAVEIPLLLLEESSYDADFWNMLDGFDPPLPPPPNPPIVGGGSGSIHQDQSQPQQEEIEICSNLLGFEEDDHQEQVELNKWLRYLENELGLVGGN</sequence>
<dbReference type="Gene3D" id="1.10.10.60">
    <property type="entry name" value="Homeodomain-like"/>
    <property type="match status" value="2"/>
</dbReference>
<dbReference type="PROSITE" id="PS51294">
    <property type="entry name" value="HTH_MYB"/>
    <property type="match status" value="2"/>
</dbReference>
<dbReference type="SUPFAM" id="SSF46689">
    <property type="entry name" value="Homeodomain-like"/>
    <property type="match status" value="1"/>
</dbReference>
<dbReference type="GO" id="GO:0003677">
    <property type="term" value="F:DNA binding"/>
    <property type="evidence" value="ECO:0007669"/>
    <property type="project" value="UniProtKB-KW"/>
</dbReference>
<dbReference type="EMBL" id="JBJUIK010000012">
    <property type="protein sequence ID" value="KAL3508255.1"/>
    <property type="molecule type" value="Genomic_DNA"/>
</dbReference>
<evidence type="ECO:0000256" key="4">
    <source>
        <dbReference type="ARBA" id="ARBA00023125"/>
    </source>
</evidence>
<dbReference type="PANTHER" id="PTHR47997:SF75">
    <property type="entry name" value="MYB DOMAIN PROTEIN 55"/>
    <property type="match status" value="1"/>
</dbReference>
<evidence type="ECO:0000256" key="2">
    <source>
        <dbReference type="ARBA" id="ARBA00022737"/>
    </source>
</evidence>
<keyword evidence="2" id="KW-0677">Repeat</keyword>
<dbReference type="PROSITE" id="PS50090">
    <property type="entry name" value="MYB_LIKE"/>
    <property type="match status" value="2"/>
</dbReference>
<comment type="subcellular location">
    <subcellularLocation>
        <location evidence="1">Nucleus</location>
    </subcellularLocation>
</comment>
<keyword evidence="3" id="KW-0805">Transcription regulation</keyword>
<feature type="region of interest" description="Disordered" evidence="7">
    <location>
        <begin position="129"/>
        <end position="173"/>
    </location>
</feature>
<evidence type="ECO:0000259" key="9">
    <source>
        <dbReference type="PROSITE" id="PS51294"/>
    </source>
</evidence>
<dbReference type="Proteomes" id="UP001630127">
    <property type="component" value="Unassembled WGS sequence"/>
</dbReference>
<proteinExistence type="predicted"/>
<reference evidence="10 11" key="1">
    <citation type="submission" date="2024-11" db="EMBL/GenBank/DDBJ databases">
        <title>A near-complete genome assembly of Cinchona calisaya.</title>
        <authorList>
            <person name="Lian D.C."/>
            <person name="Zhao X.W."/>
            <person name="Wei L."/>
        </authorList>
    </citation>
    <scope>NUCLEOTIDE SEQUENCE [LARGE SCALE GENOMIC DNA]</scope>
    <source>
        <tissue evidence="10">Nenye</tissue>
    </source>
</reference>